<dbReference type="EMBL" id="HAEB01008501">
    <property type="protein sequence ID" value="SBQ55028.1"/>
    <property type="molecule type" value="Transcribed_RNA"/>
</dbReference>
<dbReference type="GO" id="GO:0006412">
    <property type="term" value="P:translation"/>
    <property type="evidence" value="ECO:0007669"/>
    <property type="project" value="TreeGrafter"/>
</dbReference>
<dbReference type="InterPro" id="IPR044884">
    <property type="entry name" value="Ribosomal_mL55_sf"/>
</dbReference>
<dbReference type="Gene3D" id="6.20.130.20">
    <property type="entry name" value="Mitochondrial ribosomal protein L55"/>
    <property type="match status" value="1"/>
</dbReference>
<name>A0A1A8F884_9TELE</name>
<protein>
    <submittedName>
        <fullName evidence="1">Mitochondrial ribosomal protein L55</fullName>
    </submittedName>
</protein>
<gene>
    <name evidence="1" type="primary">MRPL55</name>
</gene>
<reference evidence="1" key="2">
    <citation type="submission" date="2016-06" db="EMBL/GenBank/DDBJ databases">
        <title>The genome of a short-lived fish provides insights into sex chromosome evolution and the genetic control of aging.</title>
        <authorList>
            <person name="Reichwald K."/>
            <person name="Felder M."/>
            <person name="Petzold A."/>
            <person name="Koch P."/>
            <person name="Groth M."/>
            <person name="Platzer M."/>
        </authorList>
    </citation>
    <scope>NUCLEOTIDE SEQUENCE</scope>
    <source>
        <tissue evidence="1">Brain</tissue>
    </source>
</reference>
<proteinExistence type="predicted"/>
<dbReference type="AlphaFoldDB" id="A0A1A8F884"/>
<dbReference type="GO" id="GO:0003735">
    <property type="term" value="F:structural constituent of ribosome"/>
    <property type="evidence" value="ECO:0007669"/>
    <property type="project" value="InterPro"/>
</dbReference>
<dbReference type="PANTHER" id="PTHR34095:SF1">
    <property type="entry name" value="LARGE RIBOSOMAL SUBUNIT PROTEIN ML55"/>
    <property type="match status" value="1"/>
</dbReference>
<organism evidence="1">
    <name type="scientific">Nothobranchius korthausae</name>
    <dbReference type="NCBI Taxonomy" id="1143690"/>
    <lineage>
        <taxon>Eukaryota</taxon>
        <taxon>Metazoa</taxon>
        <taxon>Chordata</taxon>
        <taxon>Craniata</taxon>
        <taxon>Vertebrata</taxon>
        <taxon>Euteleostomi</taxon>
        <taxon>Actinopterygii</taxon>
        <taxon>Neopterygii</taxon>
        <taxon>Teleostei</taxon>
        <taxon>Neoteleostei</taxon>
        <taxon>Acanthomorphata</taxon>
        <taxon>Ovalentaria</taxon>
        <taxon>Atherinomorphae</taxon>
        <taxon>Cyprinodontiformes</taxon>
        <taxon>Nothobranchiidae</taxon>
        <taxon>Nothobranchius</taxon>
    </lineage>
</organism>
<accession>A0A1A8F884</accession>
<keyword evidence="1" id="KW-0687">Ribonucleoprotein</keyword>
<dbReference type="Pfam" id="PF09776">
    <property type="entry name" value="Mitoc_L55"/>
    <property type="match status" value="1"/>
</dbReference>
<dbReference type="EMBL" id="HAEC01013329">
    <property type="protein sequence ID" value="SBQ81546.1"/>
    <property type="molecule type" value="Transcribed_RNA"/>
</dbReference>
<dbReference type="InterPro" id="IPR018615">
    <property type="entry name" value="Ribosomal_mL55"/>
</dbReference>
<evidence type="ECO:0000313" key="1">
    <source>
        <dbReference type="EMBL" id="SBQ55028.1"/>
    </source>
</evidence>
<sequence>MAHLLLNKLYFPPGFISRFLLVSSGAFGSEVRVCSLHSHTVLQNSYRTQVVRYGRLKYERLYPVVLVRSDGSTVHIRYREPRRILQMPVDLSSLSEEERRARQKKRDMKKVKKQTAEFYDDEFQLDTYRHLWDKKK</sequence>
<dbReference type="GO" id="GO:0005762">
    <property type="term" value="C:mitochondrial large ribosomal subunit"/>
    <property type="evidence" value="ECO:0007669"/>
    <property type="project" value="InterPro"/>
</dbReference>
<keyword evidence="1" id="KW-0689">Ribosomal protein</keyword>
<reference evidence="1" key="1">
    <citation type="submission" date="2016-05" db="EMBL/GenBank/DDBJ databases">
        <authorList>
            <person name="Lavstsen T."/>
            <person name="Jespersen J.S."/>
        </authorList>
    </citation>
    <scope>NUCLEOTIDE SEQUENCE</scope>
    <source>
        <tissue evidence="1">Brain</tissue>
    </source>
</reference>
<dbReference type="PANTHER" id="PTHR34095">
    <property type="entry name" value="39S RIBOSOMAL PROTEIN L55, MITOCHONDRIAL"/>
    <property type="match status" value="1"/>
</dbReference>